<feature type="chain" id="PRO_5003012005" description="TonB-dependent receptor" evidence="1">
    <location>
        <begin position="21"/>
        <end position="642"/>
    </location>
</feature>
<dbReference type="AlphaFoldDB" id="D0MEJ6"/>
<dbReference type="Proteomes" id="UP000002221">
    <property type="component" value="Chromosome"/>
</dbReference>
<dbReference type="RefSeq" id="WP_012844834.1">
    <property type="nucleotide sequence ID" value="NC_013501.1"/>
</dbReference>
<proteinExistence type="predicted"/>
<dbReference type="Pfam" id="PF14121">
    <property type="entry name" value="Porin_10"/>
    <property type="match status" value="1"/>
</dbReference>
<accession>D0MEJ6</accession>
<dbReference type="InterPro" id="IPR025631">
    <property type="entry name" value="Porin_10"/>
</dbReference>
<dbReference type="eggNOG" id="ENOG503102H">
    <property type="taxonomic scope" value="Bacteria"/>
</dbReference>
<dbReference type="KEGG" id="rmr:Rmar_2345"/>
<evidence type="ECO:0000313" key="3">
    <source>
        <dbReference type="Proteomes" id="UP000002221"/>
    </source>
</evidence>
<organism evidence="2 3">
    <name type="scientific">Rhodothermus marinus (strain ATCC 43812 / DSM 4252 / R-10)</name>
    <name type="common">Rhodothermus obamensis</name>
    <dbReference type="NCBI Taxonomy" id="518766"/>
    <lineage>
        <taxon>Bacteria</taxon>
        <taxon>Pseudomonadati</taxon>
        <taxon>Rhodothermota</taxon>
        <taxon>Rhodothermia</taxon>
        <taxon>Rhodothermales</taxon>
        <taxon>Rhodothermaceae</taxon>
        <taxon>Rhodothermus</taxon>
    </lineage>
</organism>
<keyword evidence="1" id="KW-0732">Signal</keyword>
<protein>
    <recommendedName>
        <fullName evidence="4">TonB-dependent receptor</fullName>
    </recommendedName>
</protein>
<name>D0MEJ6_RHOM4</name>
<dbReference type="OrthoDB" id="1492096at2"/>
<keyword evidence="3" id="KW-1185">Reference proteome</keyword>
<gene>
    <name evidence="2" type="ordered locus">Rmar_2345</name>
</gene>
<dbReference type="EMBL" id="CP001807">
    <property type="protein sequence ID" value="ACY49224.1"/>
    <property type="molecule type" value="Genomic_DNA"/>
</dbReference>
<evidence type="ECO:0000256" key="1">
    <source>
        <dbReference type="SAM" id="SignalP"/>
    </source>
</evidence>
<evidence type="ECO:0008006" key="4">
    <source>
        <dbReference type="Google" id="ProtNLM"/>
    </source>
</evidence>
<dbReference type="STRING" id="518766.Rmar_2345"/>
<dbReference type="HOGENOM" id="CLU_405377_0_0_10"/>
<feature type="signal peptide" evidence="1">
    <location>
        <begin position="1"/>
        <end position="20"/>
    </location>
</feature>
<sequence>MNERAVWIGLALLLALPAAAQVPADTAGGRPPVGFGRILWGEAVSDTLPARLPLLHVTDLLSRQPRTFTYAFRLLGWPEGWSPDGLPPHLIGLRLDGRPFEDPVTGRPSYELLPLFFLNPIRRGTPVDGAPETVHTELRPYGAPRPLTELRYRTGGDGLQSIMALHVQNRRLALGGRPGLLQLLFGYGGHAMQGTYPGSRLRRGRQVLTRLRYQQRDWALELMNLHHRAQVGAHGGVLPHPGGTFETIYEPFGATVRYPAARRQTIRNDLTLTLRTRTGLSAAPLTASIYWTAQTFRYRNPELDTLTARTNRYGFLLEQPLGGIIWWLEGRWDRLRRLDAWPDTSIAGQGRTQLRLLAADTLHWRFWRLALQGQVFRQDGRFGLDGVLALTRTRGRLRTGLHLSLHHPEAPRVFRTGWGGLLQPCADCRGGRIVRVRLGVQHEADPFTWRLEGFATRLEAVPDLYAVGAGDTVLVQVLPRPLVQGGLTFGLGWRRTVRRGFYAEGHVTTFRTHNPGASTGHRRQAGALPEWLVQVRLGARLLLFQELDTDVYLLGRYWTPFRSRQLHAPTGLLALPEPDARRLGPSGTLDLYVEAGLRTAKLFLVWENLTSGTALQPGALLVPVYPLPARRLRFGVYWPIWD</sequence>
<reference evidence="2 3" key="1">
    <citation type="journal article" date="2009" name="Stand. Genomic Sci.">
        <title>Complete genome sequence of Rhodothermus marinus type strain (R-10).</title>
        <authorList>
            <person name="Nolan M."/>
            <person name="Tindall B.J."/>
            <person name="Pomrenke H."/>
            <person name="Lapidus A."/>
            <person name="Copeland A."/>
            <person name="Glavina Del Rio T."/>
            <person name="Lucas S."/>
            <person name="Chen F."/>
            <person name="Tice H."/>
            <person name="Cheng J.F."/>
            <person name="Saunders E."/>
            <person name="Han C."/>
            <person name="Bruce D."/>
            <person name="Goodwin L."/>
            <person name="Chain P."/>
            <person name="Pitluck S."/>
            <person name="Ovchinikova G."/>
            <person name="Pati A."/>
            <person name="Ivanova N."/>
            <person name="Mavromatis K."/>
            <person name="Chen A."/>
            <person name="Palaniappan K."/>
            <person name="Land M."/>
            <person name="Hauser L."/>
            <person name="Chang Y.J."/>
            <person name="Jeffries C.D."/>
            <person name="Brettin T."/>
            <person name="Goker M."/>
            <person name="Bristow J."/>
            <person name="Eisen J.A."/>
            <person name="Markowitz V."/>
            <person name="Hugenholtz P."/>
            <person name="Kyrpides N.C."/>
            <person name="Klenk H.P."/>
            <person name="Detter J.C."/>
        </authorList>
    </citation>
    <scope>NUCLEOTIDE SEQUENCE [LARGE SCALE GENOMIC DNA]</scope>
    <source>
        <strain evidence="3">ATCC 43812 / DSM 4252 / R-10</strain>
    </source>
</reference>
<evidence type="ECO:0000313" key="2">
    <source>
        <dbReference type="EMBL" id="ACY49224.1"/>
    </source>
</evidence>